<comment type="similarity">
    <text evidence="1">Belongs to the hemerythrin family.</text>
</comment>
<dbReference type="SUPFAM" id="SSF47188">
    <property type="entry name" value="Hemerythrin-like"/>
    <property type="match status" value="1"/>
</dbReference>
<dbReference type="InterPro" id="IPR012827">
    <property type="entry name" value="Hemerythrin_metal-bd"/>
</dbReference>
<dbReference type="PANTHER" id="PTHR37164">
    <property type="entry name" value="BACTERIOHEMERYTHRIN"/>
    <property type="match status" value="1"/>
</dbReference>
<accession>F4A317</accession>
<dbReference type="Pfam" id="PF01814">
    <property type="entry name" value="Hemerythrin"/>
    <property type="match status" value="1"/>
</dbReference>
<keyword evidence="2" id="KW-0479">Metal-binding</keyword>
<dbReference type="InterPro" id="IPR012312">
    <property type="entry name" value="Hemerythrin-like"/>
</dbReference>
<keyword evidence="6" id="KW-1185">Reference proteome</keyword>
<gene>
    <name evidence="5" type="ordered locus">Mahau_0008</name>
</gene>
<reference evidence="5 6" key="2">
    <citation type="journal article" date="2011" name="Stand. Genomic Sci.">
        <title>Complete genome sequence of Mahella australiensis type strain (50-1 BON).</title>
        <authorList>
            <person name="Sikorski J."/>
            <person name="Teshima H."/>
            <person name="Nolan M."/>
            <person name="Lucas S."/>
            <person name="Hammon N."/>
            <person name="Deshpande S."/>
            <person name="Cheng J.F."/>
            <person name="Pitluck S."/>
            <person name="Liolios K."/>
            <person name="Pagani I."/>
            <person name="Ivanova N."/>
            <person name="Huntemann M."/>
            <person name="Mavromatis K."/>
            <person name="Ovchinikova G."/>
            <person name="Pati A."/>
            <person name="Tapia R."/>
            <person name="Han C."/>
            <person name="Goodwin L."/>
            <person name="Chen A."/>
            <person name="Palaniappan K."/>
            <person name="Land M."/>
            <person name="Hauser L."/>
            <person name="Ngatchou-Djao O.D."/>
            <person name="Rohde M."/>
            <person name="Pukall R."/>
            <person name="Spring S."/>
            <person name="Abt B."/>
            <person name="Goker M."/>
            <person name="Detter J.C."/>
            <person name="Woyke T."/>
            <person name="Bristow J."/>
            <person name="Markowitz V."/>
            <person name="Hugenholtz P."/>
            <person name="Eisen J.A."/>
            <person name="Kyrpides N.C."/>
            <person name="Klenk H.P."/>
            <person name="Lapidus A."/>
        </authorList>
    </citation>
    <scope>NUCLEOTIDE SEQUENCE [LARGE SCALE GENOMIC DNA]</scope>
    <source>
        <strain evidence="6">DSM 15567 / CIP 107919 / 50-1 BON</strain>
    </source>
</reference>
<dbReference type="Gene3D" id="1.20.120.50">
    <property type="entry name" value="Hemerythrin-like"/>
    <property type="match status" value="1"/>
</dbReference>
<evidence type="ECO:0000259" key="4">
    <source>
        <dbReference type="Pfam" id="PF01814"/>
    </source>
</evidence>
<dbReference type="STRING" id="697281.Mahau_0008"/>
<proteinExistence type="inferred from homology"/>
<protein>
    <submittedName>
        <fullName evidence="5">Hemerythrin-like metal-binding protein</fullName>
    </submittedName>
</protein>
<name>F4A317_MAHA5</name>
<dbReference type="PROSITE" id="PS00550">
    <property type="entry name" value="HEMERYTHRINS"/>
    <property type="match status" value="1"/>
</dbReference>
<evidence type="ECO:0000256" key="2">
    <source>
        <dbReference type="ARBA" id="ARBA00022723"/>
    </source>
</evidence>
<evidence type="ECO:0000313" key="6">
    <source>
        <dbReference type="Proteomes" id="UP000008457"/>
    </source>
</evidence>
<dbReference type="Proteomes" id="UP000008457">
    <property type="component" value="Chromosome"/>
</dbReference>
<dbReference type="InterPro" id="IPR035938">
    <property type="entry name" value="Hemerythrin-like_sf"/>
</dbReference>
<feature type="domain" description="Hemerythrin-like" evidence="4">
    <location>
        <begin position="12"/>
        <end position="126"/>
    </location>
</feature>
<dbReference type="KEGG" id="mas:Mahau_0008"/>
<dbReference type="InterPro" id="IPR016131">
    <property type="entry name" value="Haemerythrin_Fe_BS"/>
</dbReference>
<dbReference type="NCBIfam" id="NF033749">
    <property type="entry name" value="bact_hemeryth"/>
    <property type="match status" value="1"/>
</dbReference>
<evidence type="ECO:0000256" key="1">
    <source>
        <dbReference type="ARBA" id="ARBA00010587"/>
    </source>
</evidence>
<dbReference type="NCBIfam" id="TIGR02481">
    <property type="entry name" value="hemeryth_dom"/>
    <property type="match status" value="1"/>
</dbReference>
<dbReference type="HOGENOM" id="CLU_086902_3_1_9"/>
<evidence type="ECO:0000313" key="5">
    <source>
        <dbReference type="EMBL" id="AEE95232.1"/>
    </source>
</evidence>
<dbReference type="eggNOG" id="COG2703">
    <property type="taxonomic scope" value="Bacteria"/>
</dbReference>
<dbReference type="EMBL" id="CP002360">
    <property type="protein sequence ID" value="AEE95232.1"/>
    <property type="molecule type" value="Genomic_DNA"/>
</dbReference>
<keyword evidence="3" id="KW-0408">Iron</keyword>
<dbReference type="OrthoDB" id="9797092at2"/>
<dbReference type="PANTHER" id="PTHR37164:SF1">
    <property type="entry name" value="BACTERIOHEMERYTHRIN"/>
    <property type="match status" value="1"/>
</dbReference>
<reference evidence="6" key="1">
    <citation type="submission" date="2010-11" db="EMBL/GenBank/DDBJ databases">
        <title>The complete genome of Mahella australiensis DSM 15567.</title>
        <authorList>
            <consortium name="US DOE Joint Genome Institute (JGI-PGF)"/>
            <person name="Lucas S."/>
            <person name="Copeland A."/>
            <person name="Lapidus A."/>
            <person name="Bruce D."/>
            <person name="Goodwin L."/>
            <person name="Pitluck S."/>
            <person name="Kyrpides N."/>
            <person name="Mavromatis K."/>
            <person name="Pagani I."/>
            <person name="Ivanova N."/>
            <person name="Teshima H."/>
            <person name="Brettin T."/>
            <person name="Detter J.C."/>
            <person name="Han C."/>
            <person name="Tapia R."/>
            <person name="Land M."/>
            <person name="Hauser L."/>
            <person name="Markowitz V."/>
            <person name="Cheng J.-F."/>
            <person name="Hugenholtz P."/>
            <person name="Woyke T."/>
            <person name="Wu D."/>
            <person name="Spring S."/>
            <person name="Pukall R."/>
            <person name="Steenblock K."/>
            <person name="Schneider S."/>
            <person name="Klenk H.-P."/>
            <person name="Eisen J.A."/>
        </authorList>
    </citation>
    <scope>NUCLEOTIDE SEQUENCE [LARGE SCALE GENOMIC DNA]</scope>
    <source>
        <strain evidence="6">DSM 15567 / CIP 107919 / 50-1 BON</strain>
    </source>
</reference>
<sequence>MAIQWDQSLSVGIDEIDNQHKELFSRVNALLDACNQGKGKQVVGEIIDFLGDYVVTHFGAEERYMQQYGYPDYDAHKAMHDGFIDSFSELKKKFESEGPGIQLVLLTNRTVVDWLINHIGNTDKALGGFLKTKM</sequence>
<dbReference type="AlphaFoldDB" id="F4A317"/>
<dbReference type="GO" id="GO:0046872">
    <property type="term" value="F:metal ion binding"/>
    <property type="evidence" value="ECO:0007669"/>
    <property type="project" value="UniProtKB-KW"/>
</dbReference>
<dbReference type="CDD" id="cd12107">
    <property type="entry name" value="Hemerythrin"/>
    <property type="match status" value="1"/>
</dbReference>
<dbReference type="InterPro" id="IPR050669">
    <property type="entry name" value="Hemerythrin"/>
</dbReference>
<dbReference type="RefSeq" id="WP_013779666.1">
    <property type="nucleotide sequence ID" value="NC_015520.1"/>
</dbReference>
<organism evidence="5 6">
    <name type="scientific">Mahella australiensis (strain DSM 15567 / CIP 107919 / 50-1 BON)</name>
    <dbReference type="NCBI Taxonomy" id="697281"/>
    <lineage>
        <taxon>Bacteria</taxon>
        <taxon>Bacillati</taxon>
        <taxon>Bacillota</taxon>
        <taxon>Clostridia</taxon>
        <taxon>Thermoanaerobacterales</taxon>
        <taxon>Thermoanaerobacterales Family IV. Incertae Sedis</taxon>
        <taxon>Mahella</taxon>
    </lineage>
</organism>
<evidence type="ECO:0000256" key="3">
    <source>
        <dbReference type="ARBA" id="ARBA00023004"/>
    </source>
</evidence>